<evidence type="ECO:0000313" key="3">
    <source>
        <dbReference type="Proteomes" id="UP000010953"/>
    </source>
</evidence>
<dbReference type="InterPro" id="IPR038765">
    <property type="entry name" value="Papain-like_cys_pep_sf"/>
</dbReference>
<dbReference type="Gene3D" id="2.60.40.3140">
    <property type="match status" value="1"/>
</dbReference>
<feature type="domain" description="DUF3857" evidence="1">
    <location>
        <begin position="74"/>
        <end position="200"/>
    </location>
</feature>
<dbReference type="InterPro" id="IPR024618">
    <property type="entry name" value="DUF3857"/>
</dbReference>
<dbReference type="OrthoDB" id="98874at2"/>
<dbReference type="EMBL" id="AMZY02000018">
    <property type="protein sequence ID" value="EMS31598.1"/>
    <property type="molecule type" value="Genomic_DNA"/>
</dbReference>
<dbReference type="STRING" id="1239962.C943_01869"/>
<reference evidence="2" key="1">
    <citation type="submission" date="2013-01" db="EMBL/GenBank/DDBJ databases">
        <title>Genome assembly of Mariniradius saccharolyticus AK6.</title>
        <authorList>
            <person name="Vaidya B."/>
            <person name="Khatri I."/>
            <person name="Tanuku N.R.S."/>
            <person name="Subramanian S."/>
            <person name="Pinnaka A."/>
        </authorList>
    </citation>
    <scope>NUCLEOTIDE SEQUENCE [LARGE SCALE GENOMIC DNA]</scope>
    <source>
        <strain evidence="2">AK6</strain>
    </source>
</reference>
<proteinExistence type="predicted"/>
<dbReference type="AlphaFoldDB" id="M7XAC5"/>
<dbReference type="RefSeq" id="WP_008630213.1">
    <property type="nucleotide sequence ID" value="NZ_AMZY02000018.1"/>
</dbReference>
<evidence type="ECO:0000259" key="1">
    <source>
        <dbReference type="Pfam" id="PF12969"/>
    </source>
</evidence>
<dbReference type="InParanoid" id="M7XAC5"/>
<accession>M7XAC5</accession>
<dbReference type="SUPFAM" id="SSF54001">
    <property type="entry name" value="Cysteine proteinases"/>
    <property type="match status" value="1"/>
</dbReference>
<dbReference type="Gene3D" id="2.60.120.1130">
    <property type="match status" value="1"/>
</dbReference>
<dbReference type="Proteomes" id="UP000010953">
    <property type="component" value="Unassembled WGS sequence"/>
</dbReference>
<gene>
    <name evidence="2" type="ORF">C943_01869</name>
</gene>
<dbReference type="eggNOG" id="COG1305">
    <property type="taxonomic scope" value="Bacteria"/>
</dbReference>
<name>M7XAC5_9BACT</name>
<evidence type="ECO:0000313" key="2">
    <source>
        <dbReference type="EMBL" id="EMS31598.1"/>
    </source>
</evidence>
<keyword evidence="3" id="KW-1185">Reference proteome</keyword>
<dbReference type="Gene3D" id="3.10.620.30">
    <property type="match status" value="1"/>
</dbReference>
<sequence length="661" mass="74664">MKGFFVNCVAFAFMLFASSDLFGQSQERSFGQVADSLVHKTRFDQFPESDAIILSNIGKVIIASNGKDPFTANYSVQRIIKILKKDGLQDADLELPYFVFEGNSEEIFNIRGYVYNVEGETVTKQDISSDHIYDEEVTGSIHIKKISPPNLREGSVVEISYEMTSPLLGNIRDWRFQEEIPTLFSSYTFEYPEYFAFRHSAQGFLELEKAEKHIGSGKTAFRNLGKYNTVIHTFEVRGAPGLDPEPYIDNPQSYGSRVEYQLQSIQYPNSVLWEYSSTWNQVGEKFLKGDDFGEILNRGGYAASIVPTIVGDAKSGEEIAKKIYYYITDNISWNGGVGIYPSQELEKVFKSKSGNAADLNLLLVQFLDKAGLSAFPVLTSTRASGILNPATPVMYKINYVLVALLLQEKTIILDATNPDLPFGFLPVKALNFHGYALIPGQFQWLEIGNSIPNSEVTMINMGISEEQLVANIQQNFYGYGAAIVKSAIRSEGKEKLEERFREELQDWELGEIIWENLDAREKPLVQKYDLTGNSGLVVSGEFIYLNPGENLVFSDNPFKQEQRIYPIDFIYPQKRQTVINIDVPEGYVIDEIPKGMIHHLNDKGLLYSYRISTPAPDKIAIVVNFQVNQTLFESGQYPDIKEFFDAISQKQKENIVLKKGQ</sequence>
<comment type="caution">
    <text evidence="2">The sequence shown here is derived from an EMBL/GenBank/DDBJ whole genome shotgun (WGS) entry which is preliminary data.</text>
</comment>
<dbReference type="Pfam" id="PF12969">
    <property type="entry name" value="DUF3857"/>
    <property type="match status" value="1"/>
</dbReference>
<organism evidence="2 3">
    <name type="scientific">Mariniradius saccharolyticus AK6</name>
    <dbReference type="NCBI Taxonomy" id="1239962"/>
    <lineage>
        <taxon>Bacteria</taxon>
        <taxon>Pseudomonadati</taxon>
        <taxon>Bacteroidota</taxon>
        <taxon>Cytophagia</taxon>
        <taxon>Cytophagales</taxon>
        <taxon>Cyclobacteriaceae</taxon>
        <taxon>Mariniradius</taxon>
    </lineage>
</organism>
<protein>
    <recommendedName>
        <fullName evidence="1">DUF3857 domain-containing protein</fullName>
    </recommendedName>
</protein>